<dbReference type="Proteomes" id="UP001596496">
    <property type="component" value="Unassembled WGS sequence"/>
</dbReference>
<keyword evidence="1 7" id="KW-0808">Transferase</keyword>
<dbReference type="RefSeq" id="WP_380825106.1">
    <property type="nucleotide sequence ID" value="NZ_JBHTCG010000004.1"/>
</dbReference>
<feature type="transmembrane region" description="Helical" evidence="5">
    <location>
        <begin position="348"/>
        <end position="371"/>
    </location>
</feature>
<evidence type="ECO:0000256" key="5">
    <source>
        <dbReference type="SAM" id="Phobius"/>
    </source>
</evidence>
<dbReference type="PANTHER" id="PTHR43289">
    <property type="entry name" value="MITOGEN-ACTIVATED PROTEIN KINASE KINASE KINASE 20-RELATED"/>
    <property type="match status" value="1"/>
</dbReference>
<evidence type="ECO:0000256" key="2">
    <source>
        <dbReference type="ARBA" id="ARBA00022741"/>
    </source>
</evidence>
<dbReference type="PROSITE" id="PS00108">
    <property type="entry name" value="PROTEIN_KINASE_ST"/>
    <property type="match status" value="1"/>
</dbReference>
<keyword evidence="8" id="KW-1185">Reference proteome</keyword>
<feature type="transmembrane region" description="Helical" evidence="5">
    <location>
        <begin position="431"/>
        <end position="451"/>
    </location>
</feature>
<dbReference type="PROSITE" id="PS50011">
    <property type="entry name" value="PROTEIN_KINASE_DOM"/>
    <property type="match status" value="1"/>
</dbReference>
<dbReference type="SUPFAM" id="SSF56112">
    <property type="entry name" value="Protein kinase-like (PK-like)"/>
    <property type="match status" value="1"/>
</dbReference>
<evidence type="ECO:0000256" key="3">
    <source>
        <dbReference type="ARBA" id="ARBA00022777"/>
    </source>
</evidence>
<dbReference type="InterPro" id="IPR000719">
    <property type="entry name" value="Prot_kinase_dom"/>
</dbReference>
<feature type="domain" description="Protein kinase" evidence="6">
    <location>
        <begin position="15"/>
        <end position="263"/>
    </location>
</feature>
<proteinExistence type="predicted"/>
<keyword evidence="5" id="KW-0812">Transmembrane</keyword>
<name>A0ABW2P2H6_9ACTN</name>
<keyword evidence="5" id="KW-0472">Membrane</keyword>
<dbReference type="InterPro" id="IPR008271">
    <property type="entry name" value="Ser/Thr_kinase_AS"/>
</dbReference>
<keyword evidence="4" id="KW-0067">ATP-binding</keyword>
<dbReference type="Pfam" id="PF00069">
    <property type="entry name" value="Pkinase"/>
    <property type="match status" value="1"/>
</dbReference>
<feature type="transmembrane region" description="Helical" evidence="5">
    <location>
        <begin position="378"/>
        <end position="396"/>
    </location>
</feature>
<feature type="transmembrane region" description="Helical" evidence="5">
    <location>
        <begin position="305"/>
        <end position="328"/>
    </location>
</feature>
<keyword evidence="3 7" id="KW-0418">Kinase</keyword>
<keyword evidence="2" id="KW-0547">Nucleotide-binding</keyword>
<gene>
    <name evidence="7" type="ORF">ACFQSB_07325</name>
</gene>
<dbReference type="Gene3D" id="1.10.510.10">
    <property type="entry name" value="Transferase(Phosphotransferase) domain 1"/>
    <property type="match status" value="1"/>
</dbReference>
<dbReference type="EC" id="2.7.11.1" evidence="7"/>
<evidence type="ECO:0000259" key="6">
    <source>
        <dbReference type="PROSITE" id="PS50011"/>
    </source>
</evidence>
<dbReference type="Gene3D" id="3.30.200.20">
    <property type="entry name" value="Phosphorylase Kinase, domain 1"/>
    <property type="match status" value="1"/>
</dbReference>
<organism evidence="7 8">
    <name type="scientific">Sphaerisporangium rhizosphaerae</name>
    <dbReference type="NCBI Taxonomy" id="2269375"/>
    <lineage>
        <taxon>Bacteria</taxon>
        <taxon>Bacillati</taxon>
        <taxon>Actinomycetota</taxon>
        <taxon>Actinomycetes</taxon>
        <taxon>Streptosporangiales</taxon>
        <taxon>Streptosporangiaceae</taxon>
        <taxon>Sphaerisporangium</taxon>
    </lineage>
</organism>
<dbReference type="CDD" id="cd14014">
    <property type="entry name" value="STKc_PknB_like"/>
    <property type="match status" value="1"/>
</dbReference>
<accession>A0ABW2P2H6</accession>
<sequence>MRPLRPGDPPRVGVYRILGLLGEGGQGAVYRGEAPDGRPVAVKVLHARFSDDAAARARFAAELAHAGRVAAFCTARVLDAEVQGDRPYIVSEFVEGPSLAQVITAGNAPAGPALDRLAIATVTALAAIHEAGVVHRDFKAANVIMGADGPRVIDFGIARALEATGTLTSAVVGTPVSMAPEQLGGAVAGPPADVWAWACTLSYAATGVLPFGNDSIPAVMHRILHEEPDLRGLSGPMRGLVAACLAKDPARRPTARDVLLALLGGQGAPVASKTLLAEGARAGTADSSATATLTPSQKGSVLRRVVTAATGVAAAGLAGATFLPWASVGVLQKPLTITTSLADVSGLATTWGIGTLIMAVLALTLVIVDGFTRSRATVWATIPGALAVASVVAVLLRQDDLHSRHPNFGLLSVSEARGMGMTFRITLSHGWYAALGLSVALMVLALASLLGGHPAGKPGGR</sequence>
<evidence type="ECO:0000256" key="4">
    <source>
        <dbReference type="ARBA" id="ARBA00022840"/>
    </source>
</evidence>
<reference evidence="8" key="1">
    <citation type="journal article" date="2019" name="Int. J. Syst. Evol. Microbiol.">
        <title>The Global Catalogue of Microorganisms (GCM) 10K type strain sequencing project: providing services to taxonomists for standard genome sequencing and annotation.</title>
        <authorList>
            <consortium name="The Broad Institute Genomics Platform"/>
            <consortium name="The Broad Institute Genome Sequencing Center for Infectious Disease"/>
            <person name="Wu L."/>
            <person name="Ma J."/>
        </authorList>
    </citation>
    <scope>NUCLEOTIDE SEQUENCE [LARGE SCALE GENOMIC DNA]</scope>
    <source>
        <strain evidence="8">CECT 7649</strain>
    </source>
</reference>
<dbReference type="GO" id="GO:0004674">
    <property type="term" value="F:protein serine/threonine kinase activity"/>
    <property type="evidence" value="ECO:0007669"/>
    <property type="project" value="UniProtKB-EC"/>
</dbReference>
<dbReference type="InterPro" id="IPR011009">
    <property type="entry name" value="Kinase-like_dom_sf"/>
</dbReference>
<comment type="caution">
    <text evidence="7">The sequence shown here is derived from an EMBL/GenBank/DDBJ whole genome shotgun (WGS) entry which is preliminary data.</text>
</comment>
<protein>
    <submittedName>
        <fullName evidence="7">Serine/threonine-protein kinase</fullName>
        <ecNumber evidence="7">2.7.11.1</ecNumber>
    </submittedName>
</protein>
<evidence type="ECO:0000313" key="8">
    <source>
        <dbReference type="Proteomes" id="UP001596496"/>
    </source>
</evidence>
<evidence type="ECO:0000256" key="1">
    <source>
        <dbReference type="ARBA" id="ARBA00022679"/>
    </source>
</evidence>
<evidence type="ECO:0000313" key="7">
    <source>
        <dbReference type="EMBL" id="MFC7382013.1"/>
    </source>
</evidence>
<dbReference type="PANTHER" id="PTHR43289:SF34">
    <property type="entry name" value="SERINE_THREONINE-PROTEIN KINASE YBDM-RELATED"/>
    <property type="match status" value="1"/>
</dbReference>
<dbReference type="EMBL" id="JBHTCG010000004">
    <property type="protein sequence ID" value="MFC7382013.1"/>
    <property type="molecule type" value="Genomic_DNA"/>
</dbReference>
<keyword evidence="5" id="KW-1133">Transmembrane helix</keyword>